<organism evidence="5 6">
    <name type="scientific">Euzebya pacifica</name>
    <dbReference type="NCBI Taxonomy" id="1608957"/>
    <lineage>
        <taxon>Bacteria</taxon>
        <taxon>Bacillati</taxon>
        <taxon>Actinomycetota</taxon>
        <taxon>Nitriliruptoria</taxon>
        <taxon>Euzebyales</taxon>
    </lineage>
</organism>
<keyword evidence="1" id="KW-0805">Transcription regulation</keyword>
<dbReference type="InterPro" id="IPR009061">
    <property type="entry name" value="DNA-bd_dom_put_sf"/>
</dbReference>
<protein>
    <submittedName>
        <fullName evidence="5">Mercuric resistance operon regulatory protein</fullName>
    </submittedName>
</protein>
<dbReference type="KEGG" id="euz:DVS28_a2481"/>
<dbReference type="OrthoDB" id="9802039at2"/>
<keyword evidence="2" id="KW-0238">DNA-binding</keyword>
<evidence type="ECO:0000256" key="2">
    <source>
        <dbReference type="ARBA" id="ARBA00023125"/>
    </source>
</evidence>
<name>A0A346XY65_9ACTN</name>
<dbReference type="SUPFAM" id="SSF46955">
    <property type="entry name" value="Putative DNA-binding domain"/>
    <property type="match status" value="1"/>
</dbReference>
<reference evidence="5 6" key="1">
    <citation type="submission" date="2018-09" db="EMBL/GenBank/DDBJ databases">
        <title>Complete genome sequence of Euzebya sp. DY32-46 isolated from seawater of Pacific Ocean.</title>
        <authorList>
            <person name="Xu L."/>
            <person name="Wu Y.-H."/>
            <person name="Xu X.-W."/>
        </authorList>
    </citation>
    <scope>NUCLEOTIDE SEQUENCE [LARGE SCALE GENOMIC DNA]</scope>
    <source>
        <strain evidence="5 6">DY32-46</strain>
    </source>
</reference>
<feature type="domain" description="HTH merR-type" evidence="4">
    <location>
        <begin position="1"/>
        <end position="69"/>
    </location>
</feature>
<dbReference type="EMBL" id="CP031165">
    <property type="protein sequence ID" value="AXV07162.1"/>
    <property type="molecule type" value="Genomic_DNA"/>
</dbReference>
<dbReference type="GO" id="GO:0003677">
    <property type="term" value="F:DNA binding"/>
    <property type="evidence" value="ECO:0007669"/>
    <property type="project" value="UniProtKB-KW"/>
</dbReference>
<dbReference type="PANTHER" id="PTHR30204:SF94">
    <property type="entry name" value="HEAVY METAL-DEPENDENT TRANSCRIPTIONAL REGULATOR HI_0293-RELATED"/>
    <property type="match status" value="1"/>
</dbReference>
<dbReference type="GO" id="GO:0003700">
    <property type="term" value="F:DNA-binding transcription factor activity"/>
    <property type="evidence" value="ECO:0007669"/>
    <property type="project" value="InterPro"/>
</dbReference>
<dbReference type="PANTHER" id="PTHR30204">
    <property type="entry name" value="REDOX-CYCLING DRUG-SENSING TRANSCRIPTIONAL ACTIVATOR SOXR"/>
    <property type="match status" value="1"/>
</dbReference>
<evidence type="ECO:0000259" key="4">
    <source>
        <dbReference type="PROSITE" id="PS50937"/>
    </source>
</evidence>
<keyword evidence="3" id="KW-0804">Transcription</keyword>
<evidence type="ECO:0000313" key="6">
    <source>
        <dbReference type="Proteomes" id="UP000264006"/>
    </source>
</evidence>
<dbReference type="SMART" id="SM00422">
    <property type="entry name" value="HTH_MERR"/>
    <property type="match status" value="1"/>
</dbReference>
<evidence type="ECO:0000256" key="3">
    <source>
        <dbReference type="ARBA" id="ARBA00023163"/>
    </source>
</evidence>
<dbReference type="InterPro" id="IPR047057">
    <property type="entry name" value="MerR_fam"/>
</dbReference>
<keyword evidence="6" id="KW-1185">Reference proteome</keyword>
<dbReference type="AlphaFoldDB" id="A0A346XY65"/>
<evidence type="ECO:0000256" key="1">
    <source>
        <dbReference type="ARBA" id="ARBA00023015"/>
    </source>
</evidence>
<proteinExistence type="predicted"/>
<evidence type="ECO:0000313" key="5">
    <source>
        <dbReference type="EMBL" id="AXV07162.1"/>
    </source>
</evidence>
<dbReference type="Pfam" id="PF13411">
    <property type="entry name" value="MerR_1"/>
    <property type="match status" value="1"/>
</dbReference>
<dbReference type="RefSeq" id="WP_114591703.1">
    <property type="nucleotide sequence ID" value="NZ_CP031165.1"/>
</dbReference>
<dbReference type="Proteomes" id="UP000264006">
    <property type="component" value="Chromosome"/>
</dbReference>
<dbReference type="PROSITE" id="PS50937">
    <property type="entry name" value="HTH_MERR_2"/>
    <property type="match status" value="1"/>
</dbReference>
<gene>
    <name evidence="5" type="ORF">DVS28_a2481</name>
</gene>
<sequence length="134" mass="14787">MLIGALANATGVPAKTLRQWEAERLLNEPARTTGAYRDYADDIIDIIAFICHAQTAGLTLRQIKEVIAIRDDSRAPCRHAADLLGERLTDIDTRLRELEQTRTALDSLRRRLDALDPAECDPSVICSAMSPSAD</sequence>
<dbReference type="InterPro" id="IPR000551">
    <property type="entry name" value="MerR-type_HTH_dom"/>
</dbReference>
<dbReference type="Gene3D" id="1.10.1660.10">
    <property type="match status" value="1"/>
</dbReference>
<accession>A0A346XY65</accession>